<keyword evidence="2" id="KW-0677">Repeat</keyword>
<organism evidence="5 6">
    <name type="scientific">Rhynchospora pubera</name>
    <dbReference type="NCBI Taxonomy" id="906938"/>
    <lineage>
        <taxon>Eukaryota</taxon>
        <taxon>Viridiplantae</taxon>
        <taxon>Streptophyta</taxon>
        <taxon>Embryophyta</taxon>
        <taxon>Tracheophyta</taxon>
        <taxon>Spermatophyta</taxon>
        <taxon>Magnoliopsida</taxon>
        <taxon>Liliopsida</taxon>
        <taxon>Poales</taxon>
        <taxon>Cyperaceae</taxon>
        <taxon>Cyperoideae</taxon>
        <taxon>Rhynchosporeae</taxon>
        <taxon>Rhynchospora</taxon>
    </lineage>
</organism>
<name>A0AAV8E6J0_9POAL</name>
<dbReference type="PANTHER" id="PTHR47926">
    <property type="entry name" value="PENTATRICOPEPTIDE REPEAT-CONTAINING PROTEIN"/>
    <property type="match status" value="1"/>
</dbReference>
<evidence type="ECO:0000313" key="6">
    <source>
        <dbReference type="Proteomes" id="UP001140206"/>
    </source>
</evidence>
<keyword evidence="3" id="KW-0809">Transit peptide</keyword>
<dbReference type="GO" id="GO:0009451">
    <property type="term" value="P:RNA modification"/>
    <property type="evidence" value="ECO:0007669"/>
    <property type="project" value="InterPro"/>
</dbReference>
<dbReference type="AlphaFoldDB" id="A0AAV8E6J0"/>
<dbReference type="FunFam" id="1.25.40.10:FF:000333">
    <property type="entry name" value="Pentatricopeptide repeat-containing protein"/>
    <property type="match status" value="1"/>
</dbReference>
<feature type="repeat" description="PPR" evidence="4">
    <location>
        <begin position="142"/>
        <end position="176"/>
    </location>
</feature>
<dbReference type="Pfam" id="PF20431">
    <property type="entry name" value="E_motif"/>
    <property type="match status" value="1"/>
</dbReference>
<dbReference type="PROSITE" id="PS51375">
    <property type="entry name" value="PPR"/>
    <property type="match status" value="5"/>
</dbReference>
<keyword evidence="6" id="KW-1185">Reference proteome</keyword>
<dbReference type="InterPro" id="IPR046960">
    <property type="entry name" value="PPR_At4g14850-like_plant"/>
</dbReference>
<evidence type="ECO:0008006" key="7">
    <source>
        <dbReference type="Google" id="ProtNLM"/>
    </source>
</evidence>
<dbReference type="InterPro" id="IPR002885">
    <property type="entry name" value="PPR_rpt"/>
</dbReference>
<dbReference type="Pfam" id="PF12854">
    <property type="entry name" value="PPR_1"/>
    <property type="match status" value="1"/>
</dbReference>
<accession>A0AAV8E6J0</accession>
<dbReference type="GO" id="GO:0003729">
    <property type="term" value="F:mRNA binding"/>
    <property type="evidence" value="ECO:0007669"/>
    <property type="project" value="UniProtKB-ARBA"/>
</dbReference>
<dbReference type="FunFam" id="1.25.40.10:FF:000690">
    <property type="entry name" value="Pentatricopeptide repeat-containing protein"/>
    <property type="match status" value="1"/>
</dbReference>
<evidence type="ECO:0000256" key="1">
    <source>
        <dbReference type="ARBA" id="ARBA00006643"/>
    </source>
</evidence>
<feature type="repeat" description="PPR" evidence="4">
    <location>
        <begin position="243"/>
        <end position="277"/>
    </location>
</feature>
<comment type="caution">
    <text evidence="5">The sequence shown here is derived from an EMBL/GenBank/DDBJ whole genome shotgun (WGS) entry which is preliminary data.</text>
</comment>
<feature type="repeat" description="PPR" evidence="4">
    <location>
        <begin position="212"/>
        <end position="242"/>
    </location>
</feature>
<evidence type="ECO:0000256" key="3">
    <source>
        <dbReference type="ARBA" id="ARBA00022946"/>
    </source>
</evidence>
<reference evidence="5" key="1">
    <citation type="submission" date="2022-08" db="EMBL/GenBank/DDBJ databases">
        <authorList>
            <person name="Marques A."/>
        </authorList>
    </citation>
    <scope>NUCLEOTIDE SEQUENCE</scope>
    <source>
        <strain evidence="5">RhyPub2mFocal</strain>
        <tissue evidence="5">Leaves</tissue>
    </source>
</reference>
<protein>
    <recommendedName>
        <fullName evidence="7">Pentatricopeptide repeat-containing protein</fullName>
    </recommendedName>
</protein>
<dbReference type="SUPFAM" id="SSF48452">
    <property type="entry name" value="TPR-like"/>
    <property type="match status" value="1"/>
</dbReference>
<gene>
    <name evidence="5" type="ORF">LUZ62_059262</name>
</gene>
<evidence type="ECO:0000256" key="4">
    <source>
        <dbReference type="PROSITE-ProRule" id="PRU00708"/>
    </source>
</evidence>
<dbReference type="FunFam" id="1.25.40.10:FF:000427">
    <property type="entry name" value="Pentatricopeptide repeat-containing protein chloroplastic"/>
    <property type="match status" value="1"/>
</dbReference>
<sequence length="539" mass="60767">MHSSSLQTHHLHLLTPFEPNSKQKKTQFGYTRTKTHHGDISTYNSILLQLTKEKYDPIFKSISLYRELLCSGISPNTFTFPCLLKLLANKCALSEGKLIHAHIIKLGLEYDAYIRNNLIRFYGQCGDISIASKLFDIFPDRDIVSWTILMSGYSKVGMFRESIKLFIQMMELNLEVDAVTVVSALSACSRLGDLKLGKKLHRYIKIRNVNLDVYAWNALVDMYAKCGDITCAYDLFKQMPERNIVTWNSMISGFVHAGEFIRALSVFRKMQNKGIDPDHTTLVSVLSACTNLGTLEMGRWVHLYMLRMGFKPEGVLGNALVDMYAKCGVIDHAVQVFEGMMKRDVFTFSCLIIGFAMHGKAEKAMDLFSEMLTAGIEPNEVTFVGVLTACSHAGLVKEGLLQFDNMLKIYGLNPDVRHYGCVVDMLGRAGLLGKAEEFVKEMPIEPDSSIWGSLLAACKMHGNVEMGERVMQRALEMPSKEDGDYVLMSNLYAFSNRHNDSIQVRKEMRRNKVRKIPGCSSIEIDGIVYEFRAGNKLSL</sequence>
<comment type="similarity">
    <text evidence="1">Belongs to the PPR family. PCMP-H subfamily.</text>
</comment>
<dbReference type="EMBL" id="JAMFTS010000003">
    <property type="protein sequence ID" value="KAJ4775005.1"/>
    <property type="molecule type" value="Genomic_DNA"/>
</dbReference>
<evidence type="ECO:0000256" key="2">
    <source>
        <dbReference type="ARBA" id="ARBA00022737"/>
    </source>
</evidence>
<dbReference type="InterPro" id="IPR011990">
    <property type="entry name" value="TPR-like_helical_dom_sf"/>
</dbReference>
<dbReference type="NCBIfam" id="TIGR00756">
    <property type="entry name" value="PPR"/>
    <property type="match status" value="5"/>
</dbReference>
<dbReference type="Pfam" id="PF13041">
    <property type="entry name" value="PPR_2"/>
    <property type="match status" value="3"/>
</dbReference>
<proteinExistence type="inferred from homology"/>
<feature type="repeat" description="PPR" evidence="4">
    <location>
        <begin position="344"/>
        <end position="378"/>
    </location>
</feature>
<dbReference type="Gene3D" id="1.25.40.10">
    <property type="entry name" value="Tetratricopeptide repeat domain"/>
    <property type="match status" value="3"/>
</dbReference>
<evidence type="ECO:0000313" key="5">
    <source>
        <dbReference type="EMBL" id="KAJ4775005.1"/>
    </source>
</evidence>
<dbReference type="Proteomes" id="UP001140206">
    <property type="component" value="Chromosome 3"/>
</dbReference>
<dbReference type="InterPro" id="IPR046848">
    <property type="entry name" value="E_motif"/>
</dbReference>
<dbReference type="PANTHER" id="PTHR47926:SF437">
    <property type="entry name" value="PENTACOTRIPEPTIDE-REPEAT REGION OF PRORP DOMAIN-CONTAINING PROTEIN"/>
    <property type="match status" value="1"/>
</dbReference>
<feature type="repeat" description="PPR" evidence="4">
    <location>
        <begin position="278"/>
        <end position="312"/>
    </location>
</feature>